<reference evidence="1" key="1">
    <citation type="journal article" date="2009" name="BMC Microbiol.">
        <title>Allelic diversity and phylogeny of homB, a novel co-virulence marker of Helicobacter pylori.</title>
        <authorList>
            <person name="Oleastro M."/>
            <person name="Cordeiro R."/>
            <person name="Menard A."/>
            <person name="Yamaoka Y."/>
            <person name="Queiroz D."/>
            <person name="Megraud F."/>
            <person name="Monteiro L."/>
        </authorList>
    </citation>
    <scope>NUCLEOTIDE SEQUENCE</scope>
    <source>
        <strain evidence="1">967D</strain>
    </source>
</reference>
<dbReference type="EMBL" id="EU363444">
    <property type="protein sequence ID" value="ACB56736.1"/>
    <property type="molecule type" value="Genomic_DNA"/>
</dbReference>
<protein>
    <submittedName>
        <fullName evidence="1">HomA</fullName>
    </submittedName>
</protein>
<evidence type="ECO:0000313" key="1">
    <source>
        <dbReference type="EMBL" id="ACB56736.1"/>
    </source>
</evidence>
<reference evidence="1" key="2">
    <citation type="journal article" date="2010" name="J. Bacteriol.">
        <title>Allelic diversity among Helicobacter pylori outer membrane protein genes homB and homA generated by recombination.</title>
        <authorList>
            <person name="Oleastro M."/>
            <person name="Cordeiro R."/>
            <person name="Menard A."/>
            <person name="Gomes J.P."/>
        </authorList>
    </citation>
    <scope>NUCLEOTIDE SEQUENCE</scope>
    <source>
        <strain evidence="1">967D</strain>
    </source>
</reference>
<dbReference type="InterPro" id="IPR002718">
    <property type="entry name" value="OMP_Helicobacter"/>
</dbReference>
<accession>B6RSI2</accession>
<dbReference type="PRINTS" id="PR01776">
    <property type="entry name" value="HPOMPFAMILY"/>
</dbReference>
<proteinExistence type="predicted"/>
<dbReference type="AlphaFoldDB" id="B6RSI2"/>
<name>B6RSI2_HELPX</name>
<organism evidence="1">
    <name type="scientific">Helicobacter pylori</name>
    <name type="common">Campylobacter pylori</name>
    <dbReference type="NCBI Taxonomy" id="210"/>
    <lineage>
        <taxon>Bacteria</taxon>
        <taxon>Pseudomonadati</taxon>
        <taxon>Campylobacterota</taxon>
        <taxon>Epsilonproteobacteria</taxon>
        <taxon>Campylobacterales</taxon>
        <taxon>Helicobacteraceae</taxon>
        <taxon>Helicobacter</taxon>
    </lineage>
</organism>
<sequence length="661" mass="73430">MKKLFIQLLLFSALEANEKNGFFIEAGFETGLLEGTQTQEKRHTTTKNTYATYNYLPTDTILKRAANLFTNAEAISKLKFSSLSPVRVLYMYYNGQLTIENFLPYNLNNVKLSFTDAQGNTIDLGVIETIPKHSKIVLPGEAFDSLKIDPYTLFLPKIEATSTSVSDANTQRVFETLNKIKTNLVVNYRNENKFEGHQNHWEAFTPQTAEEFTNLMLNMIAVLDSQSWGDAILNAPFEFTNKGGGGECDTSKENDCVNPGTNGLVNSKVDQQYVLNKQDIVNKFRNKADLDVVILKDSGVVGLGSDITPSNNDDGKHYGQLGVVASALDPKKLFGNDLKTIKLEDLRTILHEFSHTKGYTHNGNMTYQRVPVMKDGQVEKDNNGKPKDSDGLPYNVCSLYGGQGQSAFPSNYPNSIYHNCADVPAGFLGVTAAVWQQLINQNALPIDYANLSAQTNYNLNASLNTQDLANSMLSTIQKTFVTSSVTNHYFSSASQSFRSPILGVNAKIGYQNYFNDFIGLAYYGIVKYNYSKALNQKFQQLSYGGGIDLLVDFITTYSNKNNPTGVQTKRNFSSSFGIFGGLRGLYNSYYVLNKVKGSGNLDVATGLNYRYKHSKYSVGISIPLIQRKASVISSGSDYTNSFVFNEGASHFKVFFNYGWVF</sequence>
<gene>
    <name evidence="1" type="primary">homA</name>
</gene>